<comment type="cofactor">
    <cofactor evidence="1">
        <name>FAD</name>
        <dbReference type="ChEBI" id="CHEBI:57692"/>
    </cofactor>
</comment>
<evidence type="ECO:0000256" key="6">
    <source>
        <dbReference type="ARBA" id="ARBA00022857"/>
    </source>
</evidence>
<dbReference type="EMBL" id="JAPQKO010000004">
    <property type="protein sequence ID" value="KAJ5165890.1"/>
    <property type="molecule type" value="Genomic_DNA"/>
</dbReference>
<dbReference type="PANTHER" id="PTHR43098">
    <property type="entry name" value="L-ORNITHINE N(5)-MONOOXYGENASE-RELATED"/>
    <property type="match status" value="1"/>
</dbReference>
<evidence type="ECO:0000256" key="1">
    <source>
        <dbReference type="ARBA" id="ARBA00001974"/>
    </source>
</evidence>
<protein>
    <recommendedName>
        <fullName evidence="9">FAD/NAD(P)-binding domain-containing protein</fullName>
    </recommendedName>
</protein>
<organism evidence="10 11">
    <name type="scientific">Penicillium capsulatum</name>
    <dbReference type="NCBI Taxonomy" id="69766"/>
    <lineage>
        <taxon>Eukaryota</taxon>
        <taxon>Fungi</taxon>
        <taxon>Dikarya</taxon>
        <taxon>Ascomycota</taxon>
        <taxon>Pezizomycotina</taxon>
        <taxon>Eurotiomycetes</taxon>
        <taxon>Eurotiomycetidae</taxon>
        <taxon>Eurotiales</taxon>
        <taxon>Aspergillaceae</taxon>
        <taxon>Penicillium</taxon>
    </lineage>
</organism>
<dbReference type="InterPro" id="IPR050775">
    <property type="entry name" value="FAD-binding_Monooxygenases"/>
</dbReference>
<dbReference type="OrthoDB" id="66881at2759"/>
<comment type="pathway">
    <text evidence="2">Secondary metabolite biosynthesis; terpenoid biosynthesis.</text>
</comment>
<dbReference type="AlphaFoldDB" id="A0A9W9I3A8"/>
<name>A0A9W9I3A8_9EURO</name>
<dbReference type="Gene3D" id="3.50.50.60">
    <property type="entry name" value="FAD/NAD(P)-binding domain"/>
    <property type="match status" value="2"/>
</dbReference>
<evidence type="ECO:0000256" key="5">
    <source>
        <dbReference type="ARBA" id="ARBA00022827"/>
    </source>
</evidence>
<keyword evidence="11" id="KW-1185">Reference proteome</keyword>
<comment type="caution">
    <text evidence="10">The sequence shown here is derived from an EMBL/GenBank/DDBJ whole genome shotgun (WGS) entry which is preliminary data.</text>
</comment>
<dbReference type="InterPro" id="IPR023753">
    <property type="entry name" value="FAD/NAD-binding_dom"/>
</dbReference>
<gene>
    <name evidence="10" type="ORF">N7492_006186</name>
</gene>
<reference evidence="10" key="2">
    <citation type="journal article" date="2023" name="IMA Fungus">
        <title>Comparative genomic study of the Penicillium genus elucidates a diverse pangenome and 15 lateral gene transfer events.</title>
        <authorList>
            <person name="Petersen C."/>
            <person name="Sorensen T."/>
            <person name="Nielsen M.R."/>
            <person name="Sondergaard T.E."/>
            <person name="Sorensen J.L."/>
            <person name="Fitzpatrick D.A."/>
            <person name="Frisvad J.C."/>
            <person name="Nielsen K.L."/>
        </authorList>
    </citation>
    <scope>NUCLEOTIDE SEQUENCE</scope>
    <source>
        <strain evidence="10">IBT 21917</strain>
    </source>
</reference>
<feature type="domain" description="FAD/NAD(P)-binding" evidence="9">
    <location>
        <begin position="75"/>
        <end position="296"/>
    </location>
</feature>
<reference evidence="10" key="1">
    <citation type="submission" date="2022-11" db="EMBL/GenBank/DDBJ databases">
        <authorList>
            <person name="Petersen C."/>
        </authorList>
    </citation>
    <scope>NUCLEOTIDE SEQUENCE</scope>
    <source>
        <strain evidence="10">IBT 21917</strain>
    </source>
</reference>
<evidence type="ECO:0000313" key="11">
    <source>
        <dbReference type="Proteomes" id="UP001146351"/>
    </source>
</evidence>
<dbReference type="PANTHER" id="PTHR43098:SF2">
    <property type="entry name" value="FAD-BINDING MONOOXYGENASE AUSB-RELATED"/>
    <property type="match status" value="1"/>
</dbReference>
<keyword evidence="5" id="KW-0274">FAD</keyword>
<evidence type="ECO:0000256" key="4">
    <source>
        <dbReference type="ARBA" id="ARBA00022630"/>
    </source>
</evidence>
<dbReference type="SUPFAM" id="SSF51905">
    <property type="entry name" value="FAD/NAD(P)-binding domain"/>
    <property type="match status" value="1"/>
</dbReference>
<accession>A0A9W9I3A8</accession>
<feature type="region of interest" description="Disordered" evidence="8">
    <location>
        <begin position="1"/>
        <end position="27"/>
    </location>
</feature>
<dbReference type="PRINTS" id="PR00411">
    <property type="entry name" value="PNDRDTASEI"/>
</dbReference>
<dbReference type="Pfam" id="PF07992">
    <property type="entry name" value="Pyr_redox_2"/>
    <property type="match status" value="1"/>
</dbReference>
<dbReference type="Proteomes" id="UP001146351">
    <property type="component" value="Unassembled WGS sequence"/>
</dbReference>
<sequence>MTAADLSESADPVITAHTQRRYEEERAKRVRDDGTKQFIDIVDSSPHRHFGEDPWMDASTIEGIEAKFPKDRCEILIIGAGWGGILFAVRMVEAGIAPEQIRIVDAAGGFGGAWYWNRYPGLMCDIESYCYLPLLEETGYVPKTRYAVGDEIREYATLVTQKWGIAECGVFGTKAQKFTWDEDSKEWQVDLTQQRSGGSSKSLQIRSNFVVMSSGLLSNPKLPGIPGILDYQGETFHTSRWAYDITGGSSSDPSLVNLQDKRVAIIGTGATSVQTVPALAQWSKRLYIIQRTPGAVDIRGQRKTDEEWFHREVAWAQDWQRQRIRNFHDHITTGDRPDTNLVDDGWTYAPGLVAICGNPDGPKTPEEVPAYVKMLNEIDLPRQDRIRARVDELIKDPATAAKLKPWYPTWCKRPLFHDQYLDSFNRDNVTLLDTAGKGVDRITADSIVIGDESYPVDVIVFATGYRTPLVGSPADKANTTIIGVNGISMSEEWARAGPSTLHGMMDSNFPNLFLAGPDQATLSGNITFNLNQAATHAAYILAQSKRRAHGEKCIIRVNPEAAEVWGHLIMRHAGGFGAMVGCTPGFFNAEAEIDRIPADRQALAARSGFLGTGAESYAAIIEDWRQEGSMTGIEVQV</sequence>
<dbReference type="InterPro" id="IPR036188">
    <property type="entry name" value="FAD/NAD-bd_sf"/>
</dbReference>
<keyword evidence="7" id="KW-0560">Oxidoreductase</keyword>
<comment type="similarity">
    <text evidence="3">Belongs to the FAD-binding monooxygenase family.</text>
</comment>
<evidence type="ECO:0000256" key="2">
    <source>
        <dbReference type="ARBA" id="ARBA00004721"/>
    </source>
</evidence>
<evidence type="ECO:0000313" key="10">
    <source>
        <dbReference type="EMBL" id="KAJ5165890.1"/>
    </source>
</evidence>
<keyword evidence="4" id="KW-0285">Flavoprotein</keyword>
<evidence type="ECO:0000259" key="9">
    <source>
        <dbReference type="Pfam" id="PF07992"/>
    </source>
</evidence>
<evidence type="ECO:0000256" key="7">
    <source>
        <dbReference type="ARBA" id="ARBA00023002"/>
    </source>
</evidence>
<evidence type="ECO:0000256" key="3">
    <source>
        <dbReference type="ARBA" id="ARBA00010139"/>
    </source>
</evidence>
<keyword evidence="6" id="KW-0521">NADP</keyword>
<proteinExistence type="inferred from homology"/>
<evidence type="ECO:0000256" key="8">
    <source>
        <dbReference type="SAM" id="MobiDB-lite"/>
    </source>
</evidence>
<dbReference type="GO" id="GO:0016491">
    <property type="term" value="F:oxidoreductase activity"/>
    <property type="evidence" value="ECO:0007669"/>
    <property type="project" value="UniProtKB-KW"/>
</dbReference>